<reference evidence="2" key="1">
    <citation type="submission" date="2021-01" db="EMBL/GenBank/DDBJ databases">
        <title>Caligus Genome Assembly.</title>
        <authorList>
            <person name="Gallardo-Escarate C."/>
        </authorList>
    </citation>
    <scope>NUCLEOTIDE SEQUENCE [LARGE SCALE GENOMIC DNA]</scope>
</reference>
<evidence type="ECO:0000313" key="1">
    <source>
        <dbReference type="EMBL" id="QQP39772.1"/>
    </source>
</evidence>
<gene>
    <name evidence="1" type="ORF">FKW44_013590</name>
</gene>
<evidence type="ECO:0000313" key="2">
    <source>
        <dbReference type="Proteomes" id="UP000595437"/>
    </source>
</evidence>
<accession>A0A7T8GY09</accession>
<keyword evidence="2" id="KW-1185">Reference proteome</keyword>
<dbReference type="EMBL" id="CP045898">
    <property type="protein sequence ID" value="QQP39772.1"/>
    <property type="molecule type" value="Genomic_DNA"/>
</dbReference>
<name>A0A7T8GY09_CALRO</name>
<organism evidence="1 2">
    <name type="scientific">Caligus rogercresseyi</name>
    <name type="common">Sea louse</name>
    <dbReference type="NCBI Taxonomy" id="217165"/>
    <lineage>
        <taxon>Eukaryota</taxon>
        <taxon>Metazoa</taxon>
        <taxon>Ecdysozoa</taxon>
        <taxon>Arthropoda</taxon>
        <taxon>Crustacea</taxon>
        <taxon>Multicrustacea</taxon>
        <taxon>Hexanauplia</taxon>
        <taxon>Copepoda</taxon>
        <taxon>Siphonostomatoida</taxon>
        <taxon>Caligidae</taxon>
        <taxon>Caligus</taxon>
    </lineage>
</organism>
<protein>
    <submittedName>
        <fullName evidence="1">Uncharacterized protein</fullName>
    </submittedName>
</protein>
<proteinExistence type="predicted"/>
<dbReference type="AlphaFoldDB" id="A0A7T8GY09"/>
<dbReference type="Proteomes" id="UP000595437">
    <property type="component" value="Chromosome 9"/>
</dbReference>
<sequence>MVLPCLTNSIKSNYVFQQDSAPDYKAKIPQKWYKCKFGRILALVNMTSILTKLQSS</sequence>